<feature type="compositionally biased region" description="Acidic residues" evidence="3">
    <location>
        <begin position="226"/>
        <end position="241"/>
    </location>
</feature>
<gene>
    <name evidence="5" type="primary">MFAP1_1</name>
    <name evidence="5" type="ORF">FJT64_003141</name>
</gene>
<dbReference type="EMBL" id="VIIS01001170">
    <property type="protein sequence ID" value="KAF0301373.1"/>
    <property type="molecule type" value="Genomic_DNA"/>
</dbReference>
<dbReference type="Pfam" id="PF06991">
    <property type="entry name" value="MFAP1"/>
    <property type="match status" value="1"/>
</dbReference>
<reference evidence="5 6" key="1">
    <citation type="submission" date="2019-07" db="EMBL/GenBank/DDBJ databases">
        <title>Draft genome assembly of a fouling barnacle, Amphibalanus amphitrite (Darwin, 1854): The first reference genome for Thecostraca.</title>
        <authorList>
            <person name="Kim W."/>
        </authorList>
    </citation>
    <scope>NUCLEOTIDE SEQUENCE [LARGE SCALE GENOMIC DNA]</scope>
    <source>
        <strain evidence="5">SNU_AA5</strain>
        <tissue evidence="5">Soma without cirri and trophi</tissue>
    </source>
</reference>
<comment type="caution">
    <text evidence="5">The sequence shown here is derived from an EMBL/GenBank/DDBJ whole genome shotgun (WGS) entry which is preliminary data.</text>
</comment>
<evidence type="ECO:0000259" key="4">
    <source>
        <dbReference type="Pfam" id="PF06991"/>
    </source>
</evidence>
<dbReference type="PANTHER" id="PTHR15327">
    <property type="entry name" value="MICROFIBRIL-ASSOCIATED PROTEIN"/>
    <property type="match status" value="1"/>
</dbReference>
<dbReference type="AlphaFoldDB" id="A0A6A4W600"/>
<feature type="domain" description="Micro-fibrillar-associated protein 1 C-terminal" evidence="4">
    <location>
        <begin position="161"/>
        <end position="368"/>
    </location>
</feature>
<proteinExistence type="inferred from homology"/>
<evidence type="ECO:0000256" key="3">
    <source>
        <dbReference type="SAM" id="MobiDB-lite"/>
    </source>
</evidence>
<keyword evidence="6" id="KW-1185">Reference proteome</keyword>
<accession>A0A6A4W600</accession>
<evidence type="ECO:0000256" key="2">
    <source>
        <dbReference type="SAM" id="Coils"/>
    </source>
</evidence>
<comment type="similarity">
    <text evidence="1">Belongs to the MFAP1 family.</text>
</comment>
<protein>
    <submittedName>
        <fullName evidence="5">Microfibrillar-associated protein 1</fullName>
    </submittedName>
</protein>
<feature type="region of interest" description="Disordered" evidence="3">
    <location>
        <begin position="200"/>
        <end position="241"/>
    </location>
</feature>
<name>A0A6A4W600_AMPAM</name>
<feature type="compositionally biased region" description="Acidic residues" evidence="3">
    <location>
        <begin position="96"/>
        <end position="111"/>
    </location>
</feature>
<feature type="coiled-coil region" evidence="2">
    <location>
        <begin position="249"/>
        <end position="291"/>
    </location>
</feature>
<evidence type="ECO:0000313" key="5">
    <source>
        <dbReference type="EMBL" id="KAF0301373.1"/>
    </source>
</evidence>
<sequence length="408" mass="48059">MDNPTKIGIQINSTAGAIPLKNEKGQVYMQKVKVQRYVTGKRPDYAPSSDEEYASEDEFLTFVYVSVSVHAPELVEESDEDEDMEEEQQRRRVSSDEESDSDEEEDLDDDEIVRKREMLRQKALAKAKKEEELMEVEEEKKSEDEQEEEEDSSEYEEYTDSEEETGPRLKPVFVRKQDRITVQEKEKQALKQKQAEIEARKMAEERRRDTLKMVESDIRKSQQVATEEDPSNAIDTDDGNDEADYELWKLRELKRIKRDKEEREALEKERLELERLRNMTEEERRAELRNNPKQITNKAAKGKYKFLQKYYHRGAFFMDKEEGVYRRDFSGSTLEDRFDKTVLPKVMQVKNFGRSGRTKYTHLVEQDTTSFDSAWAMETAQNAKFFNVQAGGVKQVFEKPTLKKKRKP</sequence>
<evidence type="ECO:0000256" key="1">
    <source>
        <dbReference type="ARBA" id="ARBA00008155"/>
    </source>
</evidence>
<dbReference type="InterPro" id="IPR033194">
    <property type="entry name" value="MFAP1"/>
</dbReference>
<feature type="region of interest" description="Disordered" evidence="3">
    <location>
        <begin position="71"/>
        <end position="174"/>
    </location>
</feature>
<dbReference type="OrthoDB" id="1111734at2759"/>
<organism evidence="5 6">
    <name type="scientific">Amphibalanus amphitrite</name>
    <name type="common">Striped barnacle</name>
    <name type="synonym">Balanus amphitrite</name>
    <dbReference type="NCBI Taxonomy" id="1232801"/>
    <lineage>
        <taxon>Eukaryota</taxon>
        <taxon>Metazoa</taxon>
        <taxon>Ecdysozoa</taxon>
        <taxon>Arthropoda</taxon>
        <taxon>Crustacea</taxon>
        <taxon>Multicrustacea</taxon>
        <taxon>Cirripedia</taxon>
        <taxon>Thoracica</taxon>
        <taxon>Thoracicalcarea</taxon>
        <taxon>Balanomorpha</taxon>
        <taxon>Balanoidea</taxon>
        <taxon>Balanidae</taxon>
        <taxon>Amphibalaninae</taxon>
        <taxon>Amphibalanus</taxon>
    </lineage>
</organism>
<dbReference type="Proteomes" id="UP000440578">
    <property type="component" value="Unassembled WGS sequence"/>
</dbReference>
<dbReference type="InterPro" id="IPR009730">
    <property type="entry name" value="MFAP1_C"/>
</dbReference>
<evidence type="ECO:0000313" key="6">
    <source>
        <dbReference type="Proteomes" id="UP000440578"/>
    </source>
</evidence>
<feature type="compositionally biased region" description="Acidic residues" evidence="3">
    <location>
        <begin position="144"/>
        <end position="164"/>
    </location>
</feature>
<feature type="compositionally biased region" description="Acidic residues" evidence="3">
    <location>
        <begin position="74"/>
        <end position="86"/>
    </location>
</feature>
<keyword evidence="2" id="KW-0175">Coiled coil</keyword>
<feature type="compositionally biased region" description="Basic and acidic residues" evidence="3">
    <location>
        <begin position="200"/>
        <end position="220"/>
    </location>
</feature>